<dbReference type="STRING" id="369401.SAMN05428642_1011007"/>
<organism evidence="1 2">
    <name type="scientific">Flaviramulus basaltis</name>
    <dbReference type="NCBI Taxonomy" id="369401"/>
    <lineage>
        <taxon>Bacteria</taxon>
        <taxon>Pseudomonadati</taxon>
        <taxon>Bacteroidota</taxon>
        <taxon>Flavobacteriia</taxon>
        <taxon>Flavobacteriales</taxon>
        <taxon>Flavobacteriaceae</taxon>
        <taxon>Flaviramulus</taxon>
    </lineage>
</organism>
<dbReference type="EMBL" id="FPKV01000001">
    <property type="protein sequence ID" value="SFZ90557.1"/>
    <property type="molecule type" value="Genomic_DNA"/>
</dbReference>
<reference evidence="1 2" key="1">
    <citation type="submission" date="2016-10" db="EMBL/GenBank/DDBJ databases">
        <authorList>
            <person name="de Groot N.N."/>
        </authorList>
    </citation>
    <scope>NUCLEOTIDE SEQUENCE [LARGE SCALE GENOMIC DNA]</scope>
    <source>
        <strain evidence="1 2">DSM 18180</strain>
    </source>
</reference>
<dbReference type="OrthoDB" id="1353854at2"/>
<gene>
    <name evidence="1" type="ORF">SAMN05428642_1011007</name>
</gene>
<dbReference type="Proteomes" id="UP000182544">
    <property type="component" value="Unassembled WGS sequence"/>
</dbReference>
<dbReference type="RefSeq" id="WP_072400625.1">
    <property type="nucleotide sequence ID" value="NZ_FPKV01000001.1"/>
</dbReference>
<evidence type="ECO:0000313" key="1">
    <source>
        <dbReference type="EMBL" id="SFZ90557.1"/>
    </source>
</evidence>
<evidence type="ECO:0000313" key="2">
    <source>
        <dbReference type="Proteomes" id="UP000182544"/>
    </source>
</evidence>
<name>A0A1K2IDQ1_9FLAO</name>
<keyword evidence="2" id="KW-1185">Reference proteome</keyword>
<proteinExistence type="predicted"/>
<protein>
    <submittedName>
        <fullName evidence="1">Uncharacterized protein</fullName>
    </submittedName>
</protein>
<dbReference type="AlphaFoldDB" id="A0A1K2IDQ1"/>
<sequence>MKNLFFTLTFVLIGALGFANNSVKKEITTNKELVNSLTNSLKTTNKLEIFGTCYIRITFYDENGNVLKQEL</sequence>
<accession>A0A1K2IDQ1</accession>